<organism evidence="1 2">
    <name type="scientific">Microcoleus anatoxicus PTRS2</name>
    <dbReference type="NCBI Taxonomy" id="2705321"/>
    <lineage>
        <taxon>Bacteria</taxon>
        <taxon>Bacillati</taxon>
        <taxon>Cyanobacteriota</taxon>
        <taxon>Cyanophyceae</taxon>
        <taxon>Oscillatoriophycideae</taxon>
        <taxon>Oscillatoriales</taxon>
        <taxon>Microcoleaceae</taxon>
        <taxon>Microcoleus</taxon>
        <taxon>Microcoleus anatoxicus</taxon>
    </lineage>
</organism>
<comment type="caution">
    <text evidence="1">The sequence shown here is derived from an EMBL/GenBank/DDBJ whole genome shotgun (WGS) entry which is preliminary data.</text>
</comment>
<name>A0ABU8YL96_9CYAN</name>
<gene>
    <name evidence="1" type="ORF">WMG39_09815</name>
</gene>
<proteinExistence type="predicted"/>
<dbReference type="Proteomes" id="UP001384579">
    <property type="component" value="Unassembled WGS sequence"/>
</dbReference>
<evidence type="ECO:0000313" key="1">
    <source>
        <dbReference type="EMBL" id="MEK0185155.1"/>
    </source>
</evidence>
<sequence>MVPPDEQLQSIEHHVLPTECPHRVSVHALDSCVIDVWQTDSQQQAGGAAI</sequence>
<protein>
    <submittedName>
        <fullName evidence="1">Uncharacterized protein</fullName>
    </submittedName>
</protein>
<dbReference type="RefSeq" id="WP_340523720.1">
    <property type="nucleotide sequence ID" value="NZ_JBBLXS010000098.1"/>
</dbReference>
<evidence type="ECO:0000313" key="2">
    <source>
        <dbReference type="Proteomes" id="UP001384579"/>
    </source>
</evidence>
<reference evidence="1 2" key="1">
    <citation type="journal article" date="2020" name="Harmful Algae">
        <title>Molecular and morphological characterization of a novel dihydroanatoxin-a producing Microcoleus species (cyanobacteria) from the Russian River, California, USA.</title>
        <authorList>
            <person name="Conklin K.Y."/>
            <person name="Stancheva R."/>
            <person name="Otten T.G."/>
            <person name="Fadness R."/>
            <person name="Boyer G.L."/>
            <person name="Read B."/>
            <person name="Zhang X."/>
            <person name="Sheath R.G."/>
        </authorList>
    </citation>
    <scope>NUCLEOTIDE SEQUENCE [LARGE SCALE GENOMIC DNA]</scope>
    <source>
        <strain evidence="1 2">PTRS2</strain>
    </source>
</reference>
<keyword evidence="2" id="KW-1185">Reference proteome</keyword>
<accession>A0ABU8YL96</accession>
<dbReference type="EMBL" id="JBBLXS010000098">
    <property type="protein sequence ID" value="MEK0185155.1"/>
    <property type="molecule type" value="Genomic_DNA"/>
</dbReference>